<accession>A0ABU2N6M5</accession>
<comment type="similarity">
    <text evidence="2 6">Belongs to the group II decarboxylase family.</text>
</comment>
<evidence type="ECO:0000256" key="3">
    <source>
        <dbReference type="ARBA" id="ARBA00022793"/>
    </source>
</evidence>
<gene>
    <name evidence="7" type="ORF">RM445_08665</name>
</gene>
<comment type="cofactor">
    <cofactor evidence="1 6">
        <name>pyridoxal 5'-phosphate</name>
        <dbReference type="ChEBI" id="CHEBI:597326"/>
    </cofactor>
</comment>
<evidence type="ECO:0000256" key="2">
    <source>
        <dbReference type="ARBA" id="ARBA00009533"/>
    </source>
</evidence>
<evidence type="ECO:0000313" key="7">
    <source>
        <dbReference type="EMBL" id="MDT0349592.1"/>
    </source>
</evidence>
<reference evidence="8" key="1">
    <citation type="submission" date="2023-07" db="EMBL/GenBank/DDBJ databases">
        <title>30 novel species of actinomycetes from the DSMZ collection.</title>
        <authorList>
            <person name="Nouioui I."/>
        </authorList>
    </citation>
    <scope>NUCLEOTIDE SEQUENCE [LARGE SCALE GENOMIC DNA]</scope>
    <source>
        <strain evidence="8">DSM 45834</strain>
    </source>
</reference>
<comment type="caution">
    <text evidence="7">The sequence shown here is derived from an EMBL/GenBank/DDBJ whole genome shotgun (WGS) entry which is preliminary data.</text>
</comment>
<dbReference type="Gene3D" id="3.40.640.10">
    <property type="entry name" value="Type I PLP-dependent aspartate aminotransferase-like (Major domain)"/>
    <property type="match status" value="1"/>
</dbReference>
<keyword evidence="4 6" id="KW-0663">Pyridoxal phosphate</keyword>
<dbReference type="InterPro" id="IPR002129">
    <property type="entry name" value="PyrdxlP-dep_de-COase"/>
</dbReference>
<sequence length="460" mass="48051">MDRPDWKGPLGEALAQALAHLEGLPDRPVRPAADLAELRSALGGPLPEAPHDARDVVAGLAAATGPGVMPSGSGRFFGFVVGGTTPAALAADWLASAWDQNAGLYVLAPAAAVVEEVAGAWLADLLGLPPKVSVGYVTGAQMANFTGLAAALQSVLARAGWDLGSAGLWGAPRVRVLAGESRHGTIDRALRFLGVGTAAIVPVAADGQGRMRVDALAEALDDGPAIVCAQVGNVNTGAVDPVGEISDLAHRHGAWVHVDGAFGMWAAASPRLRPLIAGVERADSWATDAHKWLNVPYDCGLVFCADPQAHRAVMGARAGYLVHGAAGERDALDHNPEHSRRARGFAVYAALRALGRSGVADLIERNCALARRFAEQLGTAPGVEVLNDVVLNQVLVRFGDSDDLTRAVVDRAQRDGTCWMSGTVWQERAAMRISVSNWSTDEADVDRSVAAILRCMREAG</sequence>
<dbReference type="PANTHER" id="PTHR11999">
    <property type="entry name" value="GROUP II PYRIDOXAL-5-PHOSPHATE DECARBOXYLASE"/>
    <property type="match status" value="1"/>
</dbReference>
<keyword evidence="8" id="KW-1185">Reference proteome</keyword>
<organism evidence="7 8">
    <name type="scientific">Pseudonocardia charpentierae</name>
    <dbReference type="NCBI Taxonomy" id="3075545"/>
    <lineage>
        <taxon>Bacteria</taxon>
        <taxon>Bacillati</taxon>
        <taxon>Actinomycetota</taxon>
        <taxon>Actinomycetes</taxon>
        <taxon>Pseudonocardiales</taxon>
        <taxon>Pseudonocardiaceae</taxon>
        <taxon>Pseudonocardia</taxon>
    </lineage>
</organism>
<dbReference type="Pfam" id="PF00282">
    <property type="entry name" value="Pyridoxal_deC"/>
    <property type="match status" value="1"/>
</dbReference>
<dbReference type="RefSeq" id="WP_311555611.1">
    <property type="nucleotide sequence ID" value="NZ_JAVREJ010000004.1"/>
</dbReference>
<protein>
    <submittedName>
        <fullName evidence="7">Aminotransferase class V-fold PLP-dependent enzyme</fullName>
    </submittedName>
</protein>
<name>A0ABU2N6M5_9PSEU</name>
<dbReference type="InterPro" id="IPR015421">
    <property type="entry name" value="PyrdxlP-dep_Trfase_major"/>
</dbReference>
<dbReference type="InterPro" id="IPR015422">
    <property type="entry name" value="PyrdxlP-dep_Trfase_small"/>
</dbReference>
<dbReference type="GO" id="GO:0008483">
    <property type="term" value="F:transaminase activity"/>
    <property type="evidence" value="ECO:0007669"/>
    <property type="project" value="UniProtKB-KW"/>
</dbReference>
<dbReference type="InterPro" id="IPR015424">
    <property type="entry name" value="PyrdxlP-dep_Trfase"/>
</dbReference>
<dbReference type="EMBL" id="JAVREJ010000004">
    <property type="protein sequence ID" value="MDT0349592.1"/>
    <property type="molecule type" value="Genomic_DNA"/>
</dbReference>
<dbReference type="PANTHER" id="PTHR11999:SF70">
    <property type="entry name" value="MIP05841P"/>
    <property type="match status" value="1"/>
</dbReference>
<evidence type="ECO:0000256" key="5">
    <source>
        <dbReference type="ARBA" id="ARBA00023239"/>
    </source>
</evidence>
<keyword evidence="7" id="KW-0808">Transferase</keyword>
<keyword evidence="7" id="KW-0032">Aminotransferase</keyword>
<dbReference type="SUPFAM" id="SSF53383">
    <property type="entry name" value="PLP-dependent transferases"/>
    <property type="match status" value="1"/>
</dbReference>
<evidence type="ECO:0000256" key="1">
    <source>
        <dbReference type="ARBA" id="ARBA00001933"/>
    </source>
</evidence>
<keyword evidence="5 6" id="KW-0456">Lyase</keyword>
<evidence type="ECO:0000256" key="6">
    <source>
        <dbReference type="RuleBase" id="RU000382"/>
    </source>
</evidence>
<keyword evidence="3" id="KW-0210">Decarboxylase</keyword>
<dbReference type="Gene3D" id="3.90.1150.10">
    <property type="entry name" value="Aspartate Aminotransferase, domain 1"/>
    <property type="match status" value="1"/>
</dbReference>
<evidence type="ECO:0000313" key="8">
    <source>
        <dbReference type="Proteomes" id="UP001183202"/>
    </source>
</evidence>
<dbReference type="Proteomes" id="UP001183202">
    <property type="component" value="Unassembled WGS sequence"/>
</dbReference>
<dbReference type="InterPro" id="IPR010977">
    <property type="entry name" value="Aromatic_deC"/>
</dbReference>
<evidence type="ECO:0000256" key="4">
    <source>
        <dbReference type="ARBA" id="ARBA00022898"/>
    </source>
</evidence>
<proteinExistence type="inferred from homology"/>